<feature type="domain" description="Cytochrome b561 bacterial/Ni-hydrogenase" evidence="14">
    <location>
        <begin position="3"/>
        <end position="174"/>
    </location>
</feature>
<keyword evidence="10" id="KW-0408">Iron</keyword>
<evidence type="ECO:0000256" key="10">
    <source>
        <dbReference type="ARBA" id="ARBA00023004"/>
    </source>
</evidence>
<dbReference type="GO" id="GO:0046872">
    <property type="term" value="F:metal ion binding"/>
    <property type="evidence" value="ECO:0007669"/>
    <property type="project" value="UniProtKB-KW"/>
</dbReference>
<evidence type="ECO:0000256" key="6">
    <source>
        <dbReference type="ARBA" id="ARBA00022692"/>
    </source>
</evidence>
<sequence length="174" mass="19560">MERYTKTAMLLHWLVAILVIAAFFLGLTMVDIKGFTPTKLKYYSWHKWMGVTVLLLAAVRVLWRGANKPPPHPASLPRWQARAADLMHAALYVFIFAVPLSGYLYTTAANVPVVYLGLWQIPALFEGTPELKALFKSVHYWLTMAMAAAVVAHVGAALKHQFIDRDGVLKRMLP</sequence>
<dbReference type="GO" id="GO:0022904">
    <property type="term" value="P:respiratory electron transport chain"/>
    <property type="evidence" value="ECO:0007669"/>
    <property type="project" value="InterPro"/>
</dbReference>
<keyword evidence="11 13" id="KW-0472">Membrane</keyword>
<keyword evidence="4" id="KW-1003">Cell membrane</keyword>
<dbReference type="PANTHER" id="PTHR30529">
    <property type="entry name" value="CYTOCHROME B561"/>
    <property type="match status" value="1"/>
</dbReference>
<evidence type="ECO:0000256" key="1">
    <source>
        <dbReference type="ARBA" id="ARBA00001970"/>
    </source>
</evidence>
<dbReference type="InterPro" id="IPR011577">
    <property type="entry name" value="Cyt_b561_bac/Ni-Hgenase"/>
</dbReference>
<dbReference type="GO" id="GO:0009055">
    <property type="term" value="F:electron transfer activity"/>
    <property type="evidence" value="ECO:0007669"/>
    <property type="project" value="InterPro"/>
</dbReference>
<feature type="transmembrane region" description="Helical" evidence="13">
    <location>
        <begin position="138"/>
        <end position="158"/>
    </location>
</feature>
<organism evidence="15 16">
    <name type="scientific">Pseudoduganella namucuonensis</name>
    <dbReference type="NCBI Taxonomy" id="1035707"/>
    <lineage>
        <taxon>Bacteria</taxon>
        <taxon>Pseudomonadati</taxon>
        <taxon>Pseudomonadota</taxon>
        <taxon>Betaproteobacteria</taxon>
        <taxon>Burkholderiales</taxon>
        <taxon>Oxalobacteraceae</taxon>
        <taxon>Telluria group</taxon>
        <taxon>Pseudoduganella</taxon>
    </lineage>
</organism>
<feature type="transmembrane region" description="Helical" evidence="13">
    <location>
        <begin position="45"/>
        <end position="63"/>
    </location>
</feature>
<feature type="transmembrane region" description="Helical" evidence="13">
    <location>
        <begin position="7"/>
        <end position="25"/>
    </location>
</feature>
<feature type="transmembrane region" description="Helical" evidence="13">
    <location>
        <begin position="84"/>
        <end position="105"/>
    </location>
</feature>
<evidence type="ECO:0000256" key="9">
    <source>
        <dbReference type="ARBA" id="ARBA00022989"/>
    </source>
</evidence>
<comment type="similarity">
    <text evidence="12">Belongs to the cytochrome b561 family.</text>
</comment>
<dbReference type="EMBL" id="FPBO01000025">
    <property type="protein sequence ID" value="SFV06613.1"/>
    <property type="molecule type" value="Genomic_DNA"/>
</dbReference>
<evidence type="ECO:0000313" key="15">
    <source>
        <dbReference type="EMBL" id="SFV06613.1"/>
    </source>
</evidence>
<dbReference type="STRING" id="1035707.SAMN05216552_102585"/>
<keyword evidence="16" id="KW-1185">Reference proteome</keyword>
<evidence type="ECO:0000256" key="7">
    <source>
        <dbReference type="ARBA" id="ARBA00022723"/>
    </source>
</evidence>
<dbReference type="Gene3D" id="1.20.120.1770">
    <property type="match status" value="1"/>
</dbReference>
<evidence type="ECO:0000256" key="2">
    <source>
        <dbReference type="ARBA" id="ARBA00004651"/>
    </source>
</evidence>
<reference evidence="16" key="1">
    <citation type="submission" date="2016-10" db="EMBL/GenBank/DDBJ databases">
        <authorList>
            <person name="Varghese N."/>
            <person name="Submissions S."/>
        </authorList>
    </citation>
    <scope>NUCLEOTIDE SEQUENCE [LARGE SCALE GENOMIC DNA]</scope>
    <source>
        <strain evidence="16">CGMCC 1.11014</strain>
    </source>
</reference>
<dbReference type="SUPFAM" id="SSF81342">
    <property type="entry name" value="Transmembrane di-heme cytochromes"/>
    <property type="match status" value="1"/>
</dbReference>
<dbReference type="InterPro" id="IPR052168">
    <property type="entry name" value="Cytochrome_b561_oxidase"/>
</dbReference>
<keyword evidence="5" id="KW-0349">Heme</keyword>
<keyword evidence="8" id="KW-0249">Electron transport</keyword>
<dbReference type="GO" id="GO:0020037">
    <property type="term" value="F:heme binding"/>
    <property type="evidence" value="ECO:0007669"/>
    <property type="project" value="TreeGrafter"/>
</dbReference>
<accession>A0A1I7LA56</accession>
<evidence type="ECO:0000256" key="5">
    <source>
        <dbReference type="ARBA" id="ARBA00022617"/>
    </source>
</evidence>
<evidence type="ECO:0000256" key="13">
    <source>
        <dbReference type="SAM" id="Phobius"/>
    </source>
</evidence>
<dbReference type="OrthoDB" id="8536275at2"/>
<dbReference type="InterPro" id="IPR016174">
    <property type="entry name" value="Di-haem_cyt_TM"/>
</dbReference>
<name>A0A1I7LA56_9BURK</name>
<comment type="cofactor">
    <cofactor evidence="1">
        <name>heme b</name>
        <dbReference type="ChEBI" id="CHEBI:60344"/>
    </cofactor>
</comment>
<evidence type="ECO:0000256" key="11">
    <source>
        <dbReference type="ARBA" id="ARBA00023136"/>
    </source>
</evidence>
<keyword evidence="9 13" id="KW-1133">Transmembrane helix</keyword>
<gene>
    <name evidence="15" type="ORF">SAMN05216552_102585</name>
</gene>
<protein>
    <submittedName>
        <fullName evidence="15">Cytochrome b561</fullName>
    </submittedName>
</protein>
<evidence type="ECO:0000259" key="14">
    <source>
        <dbReference type="Pfam" id="PF01292"/>
    </source>
</evidence>
<dbReference type="RefSeq" id="WP_093557958.1">
    <property type="nucleotide sequence ID" value="NZ_FPBO01000025.1"/>
</dbReference>
<proteinExistence type="inferred from homology"/>
<dbReference type="GO" id="GO:0005886">
    <property type="term" value="C:plasma membrane"/>
    <property type="evidence" value="ECO:0007669"/>
    <property type="project" value="UniProtKB-SubCell"/>
</dbReference>
<dbReference type="AlphaFoldDB" id="A0A1I7LA56"/>
<dbReference type="PANTHER" id="PTHR30529:SF1">
    <property type="entry name" value="CYTOCHROME B561 HOMOLOG 2"/>
    <property type="match status" value="1"/>
</dbReference>
<keyword evidence="7" id="KW-0479">Metal-binding</keyword>
<keyword evidence="3" id="KW-0813">Transport</keyword>
<dbReference type="Proteomes" id="UP000199391">
    <property type="component" value="Unassembled WGS sequence"/>
</dbReference>
<evidence type="ECO:0000256" key="4">
    <source>
        <dbReference type="ARBA" id="ARBA00022475"/>
    </source>
</evidence>
<evidence type="ECO:0000256" key="12">
    <source>
        <dbReference type="ARBA" id="ARBA00037975"/>
    </source>
</evidence>
<keyword evidence="6 13" id="KW-0812">Transmembrane</keyword>
<evidence type="ECO:0000256" key="3">
    <source>
        <dbReference type="ARBA" id="ARBA00022448"/>
    </source>
</evidence>
<evidence type="ECO:0000313" key="16">
    <source>
        <dbReference type="Proteomes" id="UP000199391"/>
    </source>
</evidence>
<dbReference type="Pfam" id="PF01292">
    <property type="entry name" value="Ni_hydr_CYTB"/>
    <property type="match status" value="1"/>
</dbReference>
<evidence type="ECO:0000256" key="8">
    <source>
        <dbReference type="ARBA" id="ARBA00022982"/>
    </source>
</evidence>
<comment type="subcellular location">
    <subcellularLocation>
        <location evidence="2">Cell membrane</location>
        <topology evidence="2">Multi-pass membrane protein</topology>
    </subcellularLocation>
</comment>